<dbReference type="GO" id="GO:0003700">
    <property type="term" value="F:DNA-binding transcription factor activity"/>
    <property type="evidence" value="ECO:0007669"/>
    <property type="project" value="InterPro"/>
</dbReference>
<accession>A0A3N1GBV4</accession>
<proteinExistence type="predicted"/>
<dbReference type="GO" id="GO:0006950">
    <property type="term" value="P:response to stress"/>
    <property type="evidence" value="ECO:0007669"/>
    <property type="project" value="TreeGrafter"/>
</dbReference>
<dbReference type="EMBL" id="RJKL01000001">
    <property type="protein sequence ID" value="ROP27762.1"/>
    <property type="molecule type" value="Genomic_DNA"/>
</dbReference>
<dbReference type="PANTHER" id="PTHR33164">
    <property type="entry name" value="TRANSCRIPTIONAL REGULATOR, MARR FAMILY"/>
    <property type="match status" value="1"/>
</dbReference>
<dbReference type="RefSeq" id="WP_170047329.1">
    <property type="nucleotide sequence ID" value="NZ_RJKL01000001.1"/>
</dbReference>
<name>A0A3N1GBV4_9ACTN</name>
<dbReference type="Proteomes" id="UP000271683">
    <property type="component" value="Unassembled WGS sequence"/>
</dbReference>
<dbReference type="PROSITE" id="PS50995">
    <property type="entry name" value="HTH_MARR_2"/>
    <property type="match status" value="1"/>
</dbReference>
<dbReference type="InterPro" id="IPR039422">
    <property type="entry name" value="MarR/SlyA-like"/>
</dbReference>
<reference evidence="2 3" key="1">
    <citation type="submission" date="2018-11" db="EMBL/GenBank/DDBJ databases">
        <title>Sequencing the genomes of 1000 actinobacteria strains.</title>
        <authorList>
            <person name="Klenk H.-P."/>
        </authorList>
    </citation>
    <scope>NUCLEOTIDE SEQUENCE [LARGE SCALE GENOMIC DNA]</scope>
    <source>
        <strain evidence="2 3">DSM 43634</strain>
    </source>
</reference>
<protein>
    <submittedName>
        <fullName evidence="2">MarR family transcriptional regulator</fullName>
    </submittedName>
</protein>
<comment type="caution">
    <text evidence="2">The sequence shown here is derived from an EMBL/GenBank/DDBJ whole genome shotgun (WGS) entry which is preliminary data.</text>
</comment>
<dbReference type="InterPro" id="IPR000835">
    <property type="entry name" value="HTH_MarR-typ"/>
</dbReference>
<gene>
    <name evidence="2" type="ORF">EDD30_0457</name>
</gene>
<dbReference type="AlphaFoldDB" id="A0A3N1GBV4"/>
<organism evidence="2 3">
    <name type="scientific">Couchioplanes caeruleus</name>
    <dbReference type="NCBI Taxonomy" id="56438"/>
    <lineage>
        <taxon>Bacteria</taxon>
        <taxon>Bacillati</taxon>
        <taxon>Actinomycetota</taxon>
        <taxon>Actinomycetes</taxon>
        <taxon>Micromonosporales</taxon>
        <taxon>Micromonosporaceae</taxon>
        <taxon>Couchioplanes</taxon>
    </lineage>
</organism>
<evidence type="ECO:0000259" key="1">
    <source>
        <dbReference type="PROSITE" id="PS50995"/>
    </source>
</evidence>
<dbReference type="SUPFAM" id="SSF46785">
    <property type="entry name" value="Winged helix' DNA-binding domain"/>
    <property type="match status" value="1"/>
</dbReference>
<dbReference type="SMART" id="SM00347">
    <property type="entry name" value="HTH_MARR"/>
    <property type="match status" value="1"/>
</dbReference>
<dbReference type="PANTHER" id="PTHR33164:SF99">
    <property type="entry name" value="MARR FAMILY REGULATORY PROTEIN"/>
    <property type="match status" value="1"/>
</dbReference>
<dbReference type="Gene3D" id="1.10.10.10">
    <property type="entry name" value="Winged helix-like DNA-binding domain superfamily/Winged helix DNA-binding domain"/>
    <property type="match status" value="1"/>
</dbReference>
<feature type="domain" description="HTH marR-type" evidence="1">
    <location>
        <begin position="12"/>
        <end position="147"/>
    </location>
</feature>
<dbReference type="InterPro" id="IPR036390">
    <property type="entry name" value="WH_DNA-bd_sf"/>
</dbReference>
<sequence>MRTEATSPDIRPAVLGRLLTLSGRRMEAPLTRVLRERGLTPNAWWVLTELSDAGIGTVLPLGRWARRGGLPASSVTVAADLLSRRELVRCRRDSDNRRVVLAEITDAGRQLVAQVRDDLDAATADVHALFTAEERRELAALLARVVSSDADTV</sequence>
<evidence type="ECO:0000313" key="3">
    <source>
        <dbReference type="Proteomes" id="UP000271683"/>
    </source>
</evidence>
<dbReference type="InterPro" id="IPR036388">
    <property type="entry name" value="WH-like_DNA-bd_sf"/>
</dbReference>
<evidence type="ECO:0000313" key="2">
    <source>
        <dbReference type="EMBL" id="ROP27762.1"/>
    </source>
</evidence>